<feature type="compositionally biased region" description="Polar residues" evidence="2">
    <location>
        <begin position="148"/>
        <end position="157"/>
    </location>
</feature>
<keyword evidence="3" id="KW-1133">Transmembrane helix</keyword>
<feature type="compositionally biased region" description="Low complexity" evidence="2">
    <location>
        <begin position="250"/>
        <end position="270"/>
    </location>
</feature>
<dbReference type="GO" id="GO:1990281">
    <property type="term" value="C:efflux pump complex"/>
    <property type="evidence" value="ECO:0007669"/>
    <property type="project" value="TreeGrafter"/>
</dbReference>
<gene>
    <name evidence="4" type="ORF">SAMN06295879_0117</name>
</gene>
<evidence type="ECO:0000313" key="5">
    <source>
        <dbReference type="Proteomes" id="UP000189735"/>
    </source>
</evidence>
<accession>A0A1T4WQV9</accession>
<feature type="region of interest" description="Disordered" evidence="2">
    <location>
        <begin position="433"/>
        <end position="455"/>
    </location>
</feature>
<dbReference type="Gene3D" id="2.40.30.170">
    <property type="match status" value="1"/>
</dbReference>
<keyword evidence="3" id="KW-0812">Transmembrane</keyword>
<proteinExistence type="predicted"/>
<dbReference type="AlphaFoldDB" id="A0A1T4WQV9"/>
<protein>
    <submittedName>
        <fullName evidence="4">Membrane fusion protein, macrolide-specific efflux system</fullName>
    </submittedName>
</protein>
<reference evidence="5" key="1">
    <citation type="submission" date="2017-02" db="EMBL/GenBank/DDBJ databases">
        <authorList>
            <person name="Varghese N."/>
            <person name="Submissions S."/>
        </authorList>
    </citation>
    <scope>NUCLEOTIDE SEQUENCE [LARGE SCALE GENOMIC DNA]</scope>
    <source>
        <strain evidence="5">VKM Ac-2052</strain>
    </source>
</reference>
<evidence type="ECO:0000256" key="1">
    <source>
        <dbReference type="SAM" id="Coils"/>
    </source>
</evidence>
<feature type="region of interest" description="Disordered" evidence="2">
    <location>
        <begin position="148"/>
        <end position="178"/>
    </location>
</feature>
<feature type="coiled-coil region" evidence="1">
    <location>
        <begin position="198"/>
        <end position="225"/>
    </location>
</feature>
<dbReference type="Proteomes" id="UP000189735">
    <property type="component" value="Unassembled WGS sequence"/>
</dbReference>
<evidence type="ECO:0000256" key="3">
    <source>
        <dbReference type="SAM" id="Phobius"/>
    </source>
</evidence>
<dbReference type="RefSeq" id="WP_078712974.1">
    <property type="nucleotide sequence ID" value="NZ_FUYG01000001.1"/>
</dbReference>
<sequence length="455" mass="45314">MSEHERDDPMTALGEESFSERTIVTSPHRLQQKKTWVIVAAVAVVATTLVSILLVANPFAEAPVAKTATATVEKGTVTTTVDAKGAIAAAATSNASFSTTGTVTGISVAIGQPVVAGQELATIDPADADRALAKAQGALSAAETALRNTRSSYSSARTDLANARDKRDSTPPDAPEYSTTVATVKELEAALPLKDTDIANASKARDDAERDVNAAQAERDKTVLKASIPGVVTAINGTVGSVTAGGGNSSGSAAAAEGSSSTGATGSNASAPSGLITISDTSSLFVSAAIPESSIAKVALAQAATVTMAGDSSVVVAGSVVSIAPTPQTNAAGVVTFVAMIQLTTPPDTVRLGETGFVSIVTASAVDVLTLPASAVTMTAPGEGTVQLAPKKAPTSTGKPVPVKVGLSGNGVVEITEGLKLADVVQLATQQAGENGLDDEGTSFDEGVPSGDNGF</sequence>
<evidence type="ECO:0000256" key="2">
    <source>
        <dbReference type="SAM" id="MobiDB-lite"/>
    </source>
</evidence>
<name>A0A1T4WQV9_9MICO</name>
<dbReference type="PANTHER" id="PTHR30469">
    <property type="entry name" value="MULTIDRUG RESISTANCE PROTEIN MDTA"/>
    <property type="match status" value="1"/>
</dbReference>
<dbReference type="Gene3D" id="2.40.420.20">
    <property type="match status" value="1"/>
</dbReference>
<keyword evidence="1" id="KW-0175">Coiled coil</keyword>
<keyword evidence="3" id="KW-0472">Membrane</keyword>
<dbReference type="EMBL" id="FUYG01000001">
    <property type="protein sequence ID" value="SKA79744.1"/>
    <property type="molecule type" value="Genomic_DNA"/>
</dbReference>
<feature type="transmembrane region" description="Helical" evidence="3">
    <location>
        <begin position="36"/>
        <end position="56"/>
    </location>
</feature>
<organism evidence="4 5">
    <name type="scientific">Agreia bicolorata</name>
    <dbReference type="NCBI Taxonomy" id="110935"/>
    <lineage>
        <taxon>Bacteria</taxon>
        <taxon>Bacillati</taxon>
        <taxon>Actinomycetota</taxon>
        <taxon>Actinomycetes</taxon>
        <taxon>Micrococcales</taxon>
        <taxon>Microbacteriaceae</taxon>
        <taxon>Agreia</taxon>
    </lineage>
</organism>
<dbReference type="Gene3D" id="2.40.50.100">
    <property type="match status" value="1"/>
</dbReference>
<feature type="region of interest" description="Disordered" evidence="2">
    <location>
        <begin position="247"/>
        <end position="270"/>
    </location>
</feature>
<evidence type="ECO:0000313" key="4">
    <source>
        <dbReference type="EMBL" id="SKA79744.1"/>
    </source>
</evidence>
<dbReference type="GO" id="GO:0015562">
    <property type="term" value="F:efflux transmembrane transporter activity"/>
    <property type="evidence" value="ECO:0007669"/>
    <property type="project" value="TreeGrafter"/>
</dbReference>